<gene>
    <name evidence="7 8" type="primary">rpsN</name>
    <name evidence="8" type="ORF">ACFQ0I_00170</name>
</gene>
<dbReference type="HAMAP" id="MF_00537">
    <property type="entry name" value="Ribosomal_uS14_1"/>
    <property type="match status" value="1"/>
</dbReference>
<evidence type="ECO:0000256" key="6">
    <source>
        <dbReference type="ARBA" id="ARBA00047110"/>
    </source>
</evidence>
<evidence type="ECO:0000256" key="4">
    <source>
        <dbReference type="ARBA" id="ARBA00023274"/>
    </source>
</evidence>
<dbReference type="PROSITE" id="PS00527">
    <property type="entry name" value="RIBOSOMAL_S14"/>
    <property type="match status" value="1"/>
</dbReference>
<evidence type="ECO:0000256" key="5">
    <source>
        <dbReference type="ARBA" id="ARBA00035167"/>
    </source>
</evidence>
<protein>
    <recommendedName>
        <fullName evidence="5 7">Small ribosomal subunit protein uS14</fullName>
    </recommendedName>
</protein>
<evidence type="ECO:0000256" key="2">
    <source>
        <dbReference type="ARBA" id="ARBA00009083"/>
    </source>
</evidence>
<keyword evidence="7" id="KW-0694">RNA-binding</keyword>
<dbReference type="GO" id="GO:0005840">
    <property type="term" value="C:ribosome"/>
    <property type="evidence" value="ECO:0007669"/>
    <property type="project" value="UniProtKB-KW"/>
</dbReference>
<evidence type="ECO:0000256" key="3">
    <source>
        <dbReference type="ARBA" id="ARBA00022980"/>
    </source>
</evidence>
<keyword evidence="3 7" id="KW-0689">Ribosomal protein</keyword>
<evidence type="ECO:0000313" key="9">
    <source>
        <dbReference type="Proteomes" id="UP001597011"/>
    </source>
</evidence>
<organism evidence="8 9">
    <name type="scientific">Mariniflexile aquimaris</name>
    <dbReference type="NCBI Taxonomy" id="881009"/>
    <lineage>
        <taxon>Bacteria</taxon>
        <taxon>Pseudomonadati</taxon>
        <taxon>Bacteroidota</taxon>
        <taxon>Flavobacteriia</taxon>
        <taxon>Flavobacteriales</taxon>
        <taxon>Flavobacteriaceae</taxon>
        <taxon>Mariniflexile</taxon>
    </lineage>
</organism>
<dbReference type="Pfam" id="PF00253">
    <property type="entry name" value="Ribosomal_S14"/>
    <property type="match status" value="1"/>
</dbReference>
<proteinExistence type="inferred from homology"/>
<evidence type="ECO:0000313" key="8">
    <source>
        <dbReference type="EMBL" id="MFD0834160.1"/>
    </source>
</evidence>
<dbReference type="RefSeq" id="WP_379938286.1">
    <property type="nucleotide sequence ID" value="NZ_JBHTIB010000002.1"/>
</dbReference>
<dbReference type="Proteomes" id="UP001597011">
    <property type="component" value="Unassembled WGS sequence"/>
</dbReference>
<keyword evidence="9" id="KW-1185">Reference proteome</keyword>
<dbReference type="Gene3D" id="4.10.830.10">
    <property type="entry name" value="30s Ribosomal Protein S14, Chain N"/>
    <property type="match status" value="1"/>
</dbReference>
<dbReference type="InterPro" id="IPR018271">
    <property type="entry name" value="Ribosomal_uS14_CS"/>
</dbReference>
<evidence type="ECO:0000256" key="1">
    <source>
        <dbReference type="ARBA" id="ARBA00003686"/>
    </source>
</evidence>
<dbReference type="NCBIfam" id="NF006477">
    <property type="entry name" value="PRK08881.1"/>
    <property type="match status" value="1"/>
</dbReference>
<accession>A0ABW3BM70</accession>
<dbReference type="InterPro" id="IPR023036">
    <property type="entry name" value="Ribosomal_uS14_bac/plastid"/>
</dbReference>
<dbReference type="PANTHER" id="PTHR19836">
    <property type="entry name" value="30S RIBOSOMAL PROTEIN S14"/>
    <property type="match status" value="1"/>
</dbReference>
<keyword evidence="7" id="KW-0699">rRNA-binding</keyword>
<comment type="similarity">
    <text evidence="2 7">Belongs to the universal ribosomal protein uS14 family.</text>
</comment>
<dbReference type="InterPro" id="IPR001209">
    <property type="entry name" value="Ribosomal_uS14"/>
</dbReference>
<dbReference type="SUPFAM" id="SSF57716">
    <property type="entry name" value="Glucocorticoid receptor-like (DNA-binding domain)"/>
    <property type="match status" value="1"/>
</dbReference>
<dbReference type="PANTHER" id="PTHR19836:SF19">
    <property type="entry name" value="SMALL RIBOSOMAL SUBUNIT PROTEIN US14M"/>
    <property type="match status" value="1"/>
</dbReference>
<comment type="subunit">
    <text evidence="6 7">Part of the 30S ribosomal subunit. Contacts proteins S3 and S10.</text>
</comment>
<keyword evidence="4 7" id="KW-0687">Ribonucleoprotein</keyword>
<dbReference type="InterPro" id="IPR043140">
    <property type="entry name" value="Ribosomal_uS14_sf"/>
</dbReference>
<dbReference type="EMBL" id="JBHTIB010000002">
    <property type="protein sequence ID" value="MFD0834160.1"/>
    <property type="molecule type" value="Genomic_DNA"/>
</dbReference>
<reference evidence="9" key="1">
    <citation type="journal article" date="2019" name="Int. J. Syst. Evol. Microbiol.">
        <title>The Global Catalogue of Microorganisms (GCM) 10K type strain sequencing project: providing services to taxonomists for standard genome sequencing and annotation.</title>
        <authorList>
            <consortium name="The Broad Institute Genomics Platform"/>
            <consortium name="The Broad Institute Genome Sequencing Center for Infectious Disease"/>
            <person name="Wu L."/>
            <person name="Ma J."/>
        </authorList>
    </citation>
    <scope>NUCLEOTIDE SEQUENCE [LARGE SCALE GENOMIC DNA]</scope>
    <source>
        <strain evidence="9">CCUG 60529</strain>
    </source>
</reference>
<sequence length="89" mass="10162">MAKESMKAREVKRAKVVAKYAEKRKALKEAGDYEALQKLPRNANPVRLHNRCKLTGRPRGYMRTFGISRVTFREMANQGLIPGVTKASW</sequence>
<name>A0ABW3BM70_9FLAO</name>
<evidence type="ECO:0000256" key="7">
    <source>
        <dbReference type="HAMAP-Rule" id="MF_00537"/>
    </source>
</evidence>
<comment type="caution">
    <text evidence="8">The sequence shown here is derived from an EMBL/GenBank/DDBJ whole genome shotgun (WGS) entry which is preliminary data.</text>
</comment>
<comment type="function">
    <text evidence="1 7">Binds 16S rRNA, required for the assembly of 30S particles and may also be responsible for determining the conformation of the 16S rRNA at the A site.</text>
</comment>